<dbReference type="InterPro" id="IPR032710">
    <property type="entry name" value="NTF2-like_dom_sf"/>
</dbReference>
<reference evidence="2 3" key="1">
    <citation type="submission" date="2024-06" db="EMBL/GenBank/DDBJ databases">
        <title>Chitinophaga defluvii sp. nov., isolated from municipal sewage.</title>
        <authorList>
            <person name="Zhang L."/>
        </authorList>
    </citation>
    <scope>NUCLEOTIDE SEQUENCE [LARGE SCALE GENOMIC DNA]</scope>
    <source>
        <strain evidence="2 3">H8</strain>
    </source>
</reference>
<protein>
    <submittedName>
        <fullName evidence="2">Nuclear transport factor 2 family protein</fullName>
    </submittedName>
</protein>
<evidence type="ECO:0000259" key="1">
    <source>
        <dbReference type="Pfam" id="PF14534"/>
    </source>
</evidence>
<dbReference type="Pfam" id="PF14534">
    <property type="entry name" value="DUF4440"/>
    <property type="match status" value="1"/>
</dbReference>
<dbReference type="Proteomes" id="UP001549749">
    <property type="component" value="Unassembled WGS sequence"/>
</dbReference>
<feature type="domain" description="DUF4440" evidence="1">
    <location>
        <begin position="31"/>
        <end position="139"/>
    </location>
</feature>
<sequence>MRFILFLFILSIFSGVLSINTYAQHPEEQQIRALMQQQTAAWNEGDLNGFMQTYWQSDSLMFIGKSGVTYSWQATLDNYKKSYPDTAAMGKLNFNLLEFKPLTPVLYFVVGKWHLQRTAGDLQGHFSLLIRKINGEWKIVADHSS</sequence>
<name>A0ABV2T9Z1_9BACT</name>
<evidence type="ECO:0000313" key="3">
    <source>
        <dbReference type="Proteomes" id="UP001549749"/>
    </source>
</evidence>
<proteinExistence type="predicted"/>
<dbReference type="InterPro" id="IPR027843">
    <property type="entry name" value="DUF4440"/>
</dbReference>
<dbReference type="EMBL" id="JBEXAC010000002">
    <property type="protein sequence ID" value="MET6999155.1"/>
    <property type="molecule type" value="Genomic_DNA"/>
</dbReference>
<dbReference type="SUPFAM" id="SSF54427">
    <property type="entry name" value="NTF2-like"/>
    <property type="match status" value="1"/>
</dbReference>
<organism evidence="2 3">
    <name type="scientific">Chitinophaga defluvii</name>
    <dbReference type="NCBI Taxonomy" id="3163343"/>
    <lineage>
        <taxon>Bacteria</taxon>
        <taxon>Pseudomonadati</taxon>
        <taxon>Bacteroidota</taxon>
        <taxon>Chitinophagia</taxon>
        <taxon>Chitinophagales</taxon>
        <taxon>Chitinophagaceae</taxon>
        <taxon>Chitinophaga</taxon>
    </lineage>
</organism>
<accession>A0ABV2T9Z1</accession>
<evidence type="ECO:0000313" key="2">
    <source>
        <dbReference type="EMBL" id="MET6999155.1"/>
    </source>
</evidence>
<gene>
    <name evidence="2" type="ORF">ABR189_17335</name>
</gene>
<keyword evidence="3" id="KW-1185">Reference proteome</keyword>
<dbReference type="RefSeq" id="WP_354661723.1">
    <property type="nucleotide sequence ID" value="NZ_JBEXAC010000002.1"/>
</dbReference>
<comment type="caution">
    <text evidence="2">The sequence shown here is derived from an EMBL/GenBank/DDBJ whole genome shotgun (WGS) entry which is preliminary data.</text>
</comment>
<dbReference type="Gene3D" id="3.10.450.50">
    <property type="match status" value="1"/>
</dbReference>